<dbReference type="Ensembl" id="ENSACAT00000010892.3">
    <property type="protein sequence ID" value="ENSACAP00000010671.3"/>
    <property type="gene ID" value="ENSACAG00000010897.3"/>
</dbReference>
<keyword evidence="1" id="KW-0472">Membrane</keyword>
<evidence type="ECO:0000313" key="3">
    <source>
        <dbReference type="Proteomes" id="UP000001646"/>
    </source>
</evidence>
<evidence type="ECO:0000256" key="1">
    <source>
        <dbReference type="SAM" id="Phobius"/>
    </source>
</evidence>
<dbReference type="GeneTree" id="ENSGT00390000014089"/>
<keyword evidence="1" id="KW-0812">Transmembrane</keyword>
<reference evidence="2 3" key="1">
    <citation type="submission" date="2009-12" db="EMBL/GenBank/DDBJ databases">
        <title>The Genome Sequence of Anolis carolinensis (Green Anole Lizard).</title>
        <authorList>
            <consortium name="The Genome Sequencing Platform"/>
            <person name="Di Palma F."/>
            <person name="Alfoldi J."/>
            <person name="Heiman D."/>
            <person name="Young S."/>
            <person name="Grabherr M."/>
            <person name="Johnson J."/>
            <person name="Lander E.S."/>
            <person name="Lindblad-Toh K."/>
        </authorList>
    </citation>
    <scope>NUCLEOTIDE SEQUENCE [LARGE SCALE GENOMIC DNA]</scope>
    <source>
        <strain evidence="2 3">JBL SC #1</strain>
    </source>
</reference>
<organism evidence="2 3">
    <name type="scientific">Anolis carolinensis</name>
    <name type="common">Green anole</name>
    <name type="synonym">American chameleon</name>
    <dbReference type="NCBI Taxonomy" id="28377"/>
    <lineage>
        <taxon>Eukaryota</taxon>
        <taxon>Metazoa</taxon>
        <taxon>Chordata</taxon>
        <taxon>Craniata</taxon>
        <taxon>Vertebrata</taxon>
        <taxon>Euteleostomi</taxon>
        <taxon>Lepidosauria</taxon>
        <taxon>Squamata</taxon>
        <taxon>Bifurcata</taxon>
        <taxon>Unidentata</taxon>
        <taxon>Episquamata</taxon>
        <taxon>Toxicofera</taxon>
        <taxon>Iguania</taxon>
        <taxon>Dactyloidae</taxon>
        <taxon>Anolis</taxon>
    </lineage>
</organism>
<protein>
    <submittedName>
        <fullName evidence="2">Transmembrane protein 140</fullName>
    </submittedName>
</protein>
<feature type="transmembrane region" description="Helical" evidence="1">
    <location>
        <begin position="117"/>
        <end position="136"/>
    </location>
</feature>
<dbReference type="Proteomes" id="UP000001646">
    <property type="component" value="Chromosome 5"/>
</dbReference>
<dbReference type="PANTHER" id="PTHR16103:SF0">
    <property type="entry name" value="TRANSMEMBRANE PROTEIN 140"/>
    <property type="match status" value="1"/>
</dbReference>
<dbReference type="AlphaFoldDB" id="G1KKL9"/>
<dbReference type="STRING" id="28377.ENSACAP00000010671"/>
<feature type="transmembrane region" description="Helical" evidence="1">
    <location>
        <begin position="75"/>
        <end position="96"/>
    </location>
</feature>
<dbReference type="InParanoid" id="G1KKL9"/>
<dbReference type="InterPro" id="IPR028038">
    <property type="entry name" value="TM140"/>
</dbReference>
<dbReference type="HOGENOM" id="CLU_125527_0_0_1"/>
<proteinExistence type="predicted"/>
<accession>G1KKL9</accession>
<dbReference type="Pfam" id="PF14985">
    <property type="entry name" value="TM140"/>
    <property type="match status" value="1"/>
</dbReference>
<keyword evidence="1" id="KW-1133">Transmembrane helix</keyword>
<evidence type="ECO:0000313" key="2">
    <source>
        <dbReference type="Ensembl" id="ENSACAP00000010671.3"/>
    </source>
</evidence>
<gene>
    <name evidence="2" type="primary">TMEM140</name>
</gene>
<dbReference type="eggNOG" id="ENOG502S6FP">
    <property type="taxonomic scope" value="Eukaryota"/>
</dbReference>
<dbReference type="Bgee" id="ENSACAG00000010897">
    <property type="expression patterns" value="Expressed in dewlap and 8 other cell types or tissues"/>
</dbReference>
<dbReference type="PANTHER" id="PTHR16103">
    <property type="entry name" value="TRANSMEMBRANE PROTEIN 140"/>
    <property type="match status" value="1"/>
</dbReference>
<reference evidence="2" key="2">
    <citation type="submission" date="2025-08" db="UniProtKB">
        <authorList>
            <consortium name="Ensembl"/>
        </authorList>
    </citation>
    <scope>IDENTIFICATION</scope>
</reference>
<name>G1KKL9_ANOCA</name>
<reference evidence="2" key="3">
    <citation type="submission" date="2025-09" db="UniProtKB">
        <authorList>
            <consortium name="Ensembl"/>
        </authorList>
    </citation>
    <scope>IDENTIFICATION</scope>
</reference>
<feature type="transmembrane region" description="Helical" evidence="1">
    <location>
        <begin position="148"/>
        <end position="171"/>
    </location>
</feature>
<keyword evidence="3" id="KW-1185">Reference proteome</keyword>
<sequence>VFSPKCNPCLLYLIHLSLAVAYIALLFYALVWEAGNIVNLPTKRIGFFNFCLWNQESEKLDCLTTHSLEKMGVNMIALVLSRFCVYVTPVLCLFIATTILQSLCLKDIDGWKLARTLLAICGLFLPSGLALFLFYTNKWVQAADLGDVFVALVGAHILFLLHLIIIVLHLARSLSREQSS</sequence>
<feature type="transmembrane region" description="Helical" evidence="1">
    <location>
        <begin position="12"/>
        <end position="31"/>
    </location>
</feature>